<dbReference type="Gene3D" id="3.30.450.40">
    <property type="match status" value="1"/>
</dbReference>
<dbReference type="GO" id="GO:0003700">
    <property type="term" value="F:DNA-binding transcription factor activity"/>
    <property type="evidence" value="ECO:0007669"/>
    <property type="project" value="TreeGrafter"/>
</dbReference>
<evidence type="ECO:0000256" key="2">
    <source>
        <dbReference type="ARBA" id="ARBA00023125"/>
    </source>
</evidence>
<dbReference type="PANTHER" id="PTHR30136:SF35">
    <property type="entry name" value="HTH-TYPE TRANSCRIPTIONAL REGULATOR RV1719"/>
    <property type="match status" value="1"/>
</dbReference>
<dbReference type="KEGG" id="asun:KG104_08835"/>
<evidence type="ECO:0000259" key="4">
    <source>
        <dbReference type="PROSITE" id="PS51077"/>
    </source>
</evidence>
<keyword evidence="3" id="KW-0804">Transcription</keyword>
<feature type="domain" description="IclR-ED" evidence="5">
    <location>
        <begin position="73"/>
        <end position="254"/>
    </location>
</feature>
<dbReference type="RefSeq" id="WP_207346767.1">
    <property type="nucleotide sequence ID" value="NZ_CP076456.1"/>
</dbReference>
<dbReference type="InterPro" id="IPR014757">
    <property type="entry name" value="Tscrpt_reg_IclR_C"/>
</dbReference>
<dbReference type="PROSITE" id="PS51077">
    <property type="entry name" value="HTH_ICLR"/>
    <property type="match status" value="1"/>
</dbReference>
<dbReference type="SMART" id="SM00346">
    <property type="entry name" value="HTH_ICLR"/>
    <property type="match status" value="1"/>
</dbReference>
<dbReference type="PANTHER" id="PTHR30136">
    <property type="entry name" value="HELIX-TURN-HELIX TRANSCRIPTIONAL REGULATOR, ICLR FAMILY"/>
    <property type="match status" value="1"/>
</dbReference>
<sequence>MTDAQQFGDALRDGAGPRSGVLERVTLIMDCLGEAPGHLVLEDVAAITGLARSTTFRLLRKLSDLGWVSHDVEGYVLGPRLAYRGVLSDFDGLRAAASPVLAELAAATGFVAHLGIMHRGFVDYVDRTGTGAQSSVPTRIGTRIFAPESTSGMAILAWMDPEEVDAAIEHAGVNRTGSREELHRELAAVRRRGGLAYRDGSRHASGVSSVGAAIIGPGGPVGAVSVAHRGAIPEQVTGPLVLRAAEAIGTGLGNGTGNGTRSLPR</sequence>
<keyword evidence="2" id="KW-0238">DNA-binding</keyword>
<dbReference type="InterPro" id="IPR005471">
    <property type="entry name" value="Tscrpt_reg_IclR_N"/>
</dbReference>
<dbReference type="AlphaFoldDB" id="A0A975S4B6"/>
<dbReference type="GO" id="GO:0045892">
    <property type="term" value="P:negative regulation of DNA-templated transcription"/>
    <property type="evidence" value="ECO:0007669"/>
    <property type="project" value="TreeGrafter"/>
</dbReference>
<evidence type="ECO:0000313" key="6">
    <source>
        <dbReference type="EMBL" id="QWQ34677.1"/>
    </source>
</evidence>
<dbReference type="SUPFAM" id="SSF46785">
    <property type="entry name" value="Winged helix' DNA-binding domain"/>
    <property type="match status" value="1"/>
</dbReference>
<reference evidence="6" key="1">
    <citation type="submission" date="2021-06" db="EMBL/GenBank/DDBJ databases">
        <title>Novel species in genus Arthrobacter.</title>
        <authorList>
            <person name="Zhang G."/>
        </authorList>
    </citation>
    <scope>NUCLEOTIDE SEQUENCE</scope>
    <source>
        <strain evidence="6">Zg-ZUI122</strain>
    </source>
</reference>
<evidence type="ECO:0000256" key="3">
    <source>
        <dbReference type="ARBA" id="ARBA00023163"/>
    </source>
</evidence>
<proteinExistence type="predicted"/>
<keyword evidence="7" id="KW-1185">Reference proteome</keyword>
<organism evidence="6 7">
    <name type="scientific">Arthrobacter sunyaminii</name>
    <dbReference type="NCBI Taxonomy" id="2816859"/>
    <lineage>
        <taxon>Bacteria</taxon>
        <taxon>Bacillati</taxon>
        <taxon>Actinomycetota</taxon>
        <taxon>Actinomycetes</taxon>
        <taxon>Micrococcales</taxon>
        <taxon>Micrococcaceae</taxon>
        <taxon>Arthrobacter</taxon>
    </lineage>
</organism>
<accession>A0A975S4B6</accession>
<dbReference type="Pfam" id="PF01614">
    <property type="entry name" value="IclR_C"/>
    <property type="match status" value="1"/>
</dbReference>
<dbReference type="EMBL" id="CP076456">
    <property type="protein sequence ID" value="QWQ34677.1"/>
    <property type="molecule type" value="Genomic_DNA"/>
</dbReference>
<name>A0A975S4B6_9MICC</name>
<evidence type="ECO:0000313" key="7">
    <source>
        <dbReference type="Proteomes" id="UP000680588"/>
    </source>
</evidence>
<feature type="domain" description="HTH iclR-type" evidence="4">
    <location>
        <begin position="19"/>
        <end position="79"/>
    </location>
</feature>
<keyword evidence="1" id="KW-0805">Transcription regulation</keyword>
<dbReference type="SUPFAM" id="SSF55781">
    <property type="entry name" value="GAF domain-like"/>
    <property type="match status" value="1"/>
</dbReference>
<dbReference type="InterPro" id="IPR050707">
    <property type="entry name" value="HTH_MetabolicPath_Reg"/>
</dbReference>
<dbReference type="InterPro" id="IPR036390">
    <property type="entry name" value="WH_DNA-bd_sf"/>
</dbReference>
<dbReference type="PROSITE" id="PS51078">
    <property type="entry name" value="ICLR_ED"/>
    <property type="match status" value="1"/>
</dbReference>
<protein>
    <submittedName>
        <fullName evidence="6">IclR family transcriptional regulator</fullName>
    </submittedName>
</protein>
<dbReference type="Gene3D" id="1.10.10.10">
    <property type="entry name" value="Winged helix-like DNA-binding domain superfamily/Winged helix DNA-binding domain"/>
    <property type="match status" value="1"/>
</dbReference>
<dbReference type="GO" id="GO:0003677">
    <property type="term" value="F:DNA binding"/>
    <property type="evidence" value="ECO:0007669"/>
    <property type="project" value="UniProtKB-KW"/>
</dbReference>
<dbReference type="Pfam" id="PF09339">
    <property type="entry name" value="HTH_IclR"/>
    <property type="match status" value="1"/>
</dbReference>
<dbReference type="InterPro" id="IPR029016">
    <property type="entry name" value="GAF-like_dom_sf"/>
</dbReference>
<dbReference type="Proteomes" id="UP000680588">
    <property type="component" value="Chromosome"/>
</dbReference>
<dbReference type="InterPro" id="IPR036388">
    <property type="entry name" value="WH-like_DNA-bd_sf"/>
</dbReference>
<gene>
    <name evidence="6" type="ORF">KG104_08835</name>
</gene>
<evidence type="ECO:0000259" key="5">
    <source>
        <dbReference type="PROSITE" id="PS51078"/>
    </source>
</evidence>
<evidence type="ECO:0000256" key="1">
    <source>
        <dbReference type="ARBA" id="ARBA00023015"/>
    </source>
</evidence>